<gene>
    <name evidence="2" type="ORF">TR125945</name>
</gene>
<feature type="signal peptide" evidence="1">
    <location>
        <begin position="1"/>
        <end position="24"/>
    </location>
</feature>
<name>A0A0V0J2R1_SCHSO</name>
<evidence type="ECO:0000313" key="2">
    <source>
        <dbReference type="EMBL" id="JAP59412.1"/>
    </source>
</evidence>
<evidence type="ECO:0000256" key="1">
    <source>
        <dbReference type="SAM" id="SignalP"/>
    </source>
</evidence>
<protein>
    <recommendedName>
        <fullName evidence="3">Secreted protein</fullName>
    </recommendedName>
</protein>
<feature type="chain" id="PRO_5007437564" description="Secreted protein" evidence="1">
    <location>
        <begin position="25"/>
        <end position="103"/>
    </location>
</feature>
<dbReference type="EMBL" id="GEEE01010303">
    <property type="protein sequence ID" value="JAP52922.1"/>
    <property type="molecule type" value="Transcribed_RNA"/>
</dbReference>
<reference evidence="2" key="1">
    <citation type="submission" date="2016-01" db="EMBL/GenBank/DDBJ databases">
        <title>Reference transcriptome for the parasite Schistocephalus solidus: insights into the molecular evolution of parasitism.</title>
        <authorList>
            <person name="Hebert F.O."/>
            <person name="Grambauer S."/>
            <person name="Barber I."/>
            <person name="Landry C.R."/>
            <person name="Aubin-Horth N."/>
        </authorList>
    </citation>
    <scope>NUCLEOTIDE SEQUENCE</scope>
</reference>
<sequence>MDVFIFCLFTYLWTFEFHILQLTAFDVVGIPDHLVSLVCVELVLDYCIQYLCLVDVSSYLHKTPPANGVKLCFLEGKSVLLTVLQCKHFILLIFLEYCKEVAT</sequence>
<keyword evidence="1" id="KW-0732">Signal</keyword>
<proteinExistence type="predicted"/>
<accession>A0A0V0J2R1</accession>
<dbReference type="EMBL" id="GEEE01003813">
    <property type="protein sequence ID" value="JAP59412.1"/>
    <property type="molecule type" value="Transcribed_RNA"/>
</dbReference>
<evidence type="ECO:0008006" key="3">
    <source>
        <dbReference type="Google" id="ProtNLM"/>
    </source>
</evidence>
<organism evidence="2">
    <name type="scientific">Schistocephalus solidus</name>
    <name type="common">Tapeworm</name>
    <dbReference type="NCBI Taxonomy" id="70667"/>
    <lineage>
        <taxon>Eukaryota</taxon>
        <taxon>Metazoa</taxon>
        <taxon>Spiralia</taxon>
        <taxon>Lophotrochozoa</taxon>
        <taxon>Platyhelminthes</taxon>
        <taxon>Cestoda</taxon>
        <taxon>Eucestoda</taxon>
        <taxon>Diphyllobothriidea</taxon>
        <taxon>Diphyllobothriidae</taxon>
        <taxon>Schistocephalus</taxon>
    </lineage>
</organism>
<dbReference type="AlphaFoldDB" id="A0A0V0J2R1"/>